<reference evidence="2 3" key="1">
    <citation type="journal article" date="2016" name="Genome Announc.">
        <title>Draft Genome Sequence of 'Halomonas chromatireducens' Strain AGD 8-3, a Haloalkaliphilic Chromate- and Selenite-Reducing Gammaproteobacterium.</title>
        <authorList>
            <person name="Sharko F.S."/>
            <person name="Shapovalova A.A."/>
            <person name="Tsygankova S.V."/>
            <person name="Komova A.V."/>
            <person name="Boulygina E.S."/>
            <person name="Teslyuk A.B."/>
            <person name="Gotovtsev P.M."/>
            <person name="Namsaraev Z.B."/>
            <person name="Khijniak T.V."/>
            <person name="Nedoluzhko A.V."/>
            <person name="Vasilov R.G."/>
        </authorList>
    </citation>
    <scope>NUCLEOTIDE SEQUENCE [LARGE SCALE GENOMIC DNA]</scope>
    <source>
        <strain evidence="2 3">AGD 8-3</strain>
    </source>
</reference>
<dbReference type="RefSeq" id="WP_083517624.1">
    <property type="nucleotide sequence ID" value="NZ_CP014226.1"/>
</dbReference>
<evidence type="ECO:0008006" key="4">
    <source>
        <dbReference type="Google" id="ProtNLM"/>
    </source>
</evidence>
<dbReference type="OrthoDB" id="6182822at2"/>
<dbReference type="STRING" id="507626.LOKO_03179"/>
<protein>
    <recommendedName>
        <fullName evidence="4">DUF4136 domain-containing protein</fullName>
    </recommendedName>
</protein>
<dbReference type="KEGG" id="hco:LOKO_03179"/>
<dbReference type="EMBL" id="CP014226">
    <property type="protein sequence ID" value="AMD02225.1"/>
    <property type="molecule type" value="Genomic_DNA"/>
</dbReference>
<evidence type="ECO:0000313" key="2">
    <source>
        <dbReference type="EMBL" id="AMD02225.1"/>
    </source>
</evidence>
<reference evidence="2 3" key="2">
    <citation type="submission" date="2016-02" db="EMBL/GenBank/DDBJ databases">
        <authorList>
            <person name="Wen L."/>
            <person name="He K."/>
            <person name="Yang H."/>
        </authorList>
    </citation>
    <scope>NUCLEOTIDE SEQUENCE [LARGE SCALE GENOMIC DNA]</scope>
    <source>
        <strain evidence="2 3">AGD 8-3</strain>
    </source>
</reference>
<organism evidence="2 3">
    <name type="scientific">Halomonas chromatireducens</name>
    <dbReference type="NCBI Taxonomy" id="507626"/>
    <lineage>
        <taxon>Bacteria</taxon>
        <taxon>Pseudomonadati</taxon>
        <taxon>Pseudomonadota</taxon>
        <taxon>Gammaproteobacteria</taxon>
        <taxon>Oceanospirillales</taxon>
        <taxon>Halomonadaceae</taxon>
        <taxon>Halomonas</taxon>
    </lineage>
</organism>
<keyword evidence="3" id="KW-1185">Reference proteome</keyword>
<proteinExistence type="predicted"/>
<dbReference type="AlphaFoldDB" id="A0A0X8HGN8"/>
<feature type="signal peptide" evidence="1">
    <location>
        <begin position="1"/>
        <end position="21"/>
    </location>
</feature>
<dbReference type="PATRIC" id="fig|507626.3.peg.3174"/>
<name>A0A0X8HGN8_9GAMM</name>
<dbReference type="PROSITE" id="PS51257">
    <property type="entry name" value="PROKAR_LIPOPROTEIN"/>
    <property type="match status" value="1"/>
</dbReference>
<keyword evidence="1" id="KW-0732">Signal</keyword>
<dbReference type="Proteomes" id="UP000063387">
    <property type="component" value="Chromosome"/>
</dbReference>
<evidence type="ECO:0000256" key="1">
    <source>
        <dbReference type="SAM" id="SignalP"/>
    </source>
</evidence>
<feature type="chain" id="PRO_5007066883" description="DUF4136 domain-containing protein" evidence="1">
    <location>
        <begin position="22"/>
        <end position="183"/>
    </location>
</feature>
<gene>
    <name evidence="2" type="ORF">LOKO_03179</name>
</gene>
<accession>A0A0X8HGN8</accession>
<sequence length="183" mass="19733">MRSWWWMPCLLVLAGCQTAPTALPTAEPRPAAECRWEGGGLGSEEWLRRALTALEQEGFVIRHTETALGLVNAERTRTVPGYGDFYDRERVGVFGGYGVGGGSGGLSTGVMIGFGGGAGSFTRDATRLERVSLVADGDWVRVTRDIQVIDWQGEIRESRSASDTDFCLSLRNAMTAIDSRGGA</sequence>
<evidence type="ECO:0000313" key="3">
    <source>
        <dbReference type="Proteomes" id="UP000063387"/>
    </source>
</evidence>